<dbReference type="HOGENOM" id="CLU_2936889_0_0_5"/>
<evidence type="ECO:0000313" key="1">
    <source>
        <dbReference type="EMBL" id="CDN47547.1"/>
    </source>
</evidence>
<protein>
    <submittedName>
        <fullName evidence="1">Uncharacterized protein</fullName>
    </submittedName>
</protein>
<accession>A0A068SMP2</accession>
<dbReference type="PATRIC" id="fig|1028800.3.peg.1382"/>
<dbReference type="GeneID" id="24256961"/>
<dbReference type="KEGG" id="ngg:RG540_CH13670"/>
<dbReference type="AlphaFoldDB" id="A0A068SMP2"/>
<proteinExistence type="predicted"/>
<dbReference type="Proteomes" id="UP000028181">
    <property type="component" value="Chromosome I"/>
</dbReference>
<dbReference type="OrthoDB" id="9919864at2"/>
<sequence length="60" mass="6444">MPVSRKRPISSTAERVLHPTKGYRKVSVKRSLAATATAAIKSGKVSAELGLLRNFLQHGA</sequence>
<reference evidence="2" key="1">
    <citation type="journal article" date="2014" name="BMC Genomics">
        <title>Genome sequencing of two Neorhizobium galegae strains reveals a noeT gene responsible for the unusual acetylation of the nodulation factors.</title>
        <authorList>
            <person name="Osterman J."/>
            <person name="Marsh J."/>
            <person name="Laine P.K."/>
            <person name="Zeng Z."/>
            <person name="Alatalo E."/>
            <person name="Sullivan J.T."/>
            <person name="Young J.P."/>
            <person name="Thomas-Oates J."/>
            <person name="Paulin L."/>
            <person name="Lindstrom K."/>
        </authorList>
    </citation>
    <scope>NUCLEOTIDE SEQUENCE [LARGE SCALE GENOMIC DNA]</scope>
    <source>
        <strain evidence="2">HAMBI 540</strain>
    </source>
</reference>
<name>A0A068SMP2_NEOGA</name>
<gene>
    <name evidence="1" type="ORF">RG540_CH13670</name>
</gene>
<dbReference type="EMBL" id="HG938353">
    <property type="protein sequence ID" value="CDN47547.1"/>
    <property type="molecule type" value="Genomic_DNA"/>
</dbReference>
<keyword evidence="2" id="KW-1185">Reference proteome</keyword>
<evidence type="ECO:0000313" key="2">
    <source>
        <dbReference type="Proteomes" id="UP000028181"/>
    </source>
</evidence>
<organism evidence="1 2">
    <name type="scientific">Neorhizobium galegae bv. orientalis str. HAMBI 540</name>
    <dbReference type="NCBI Taxonomy" id="1028800"/>
    <lineage>
        <taxon>Bacteria</taxon>
        <taxon>Pseudomonadati</taxon>
        <taxon>Pseudomonadota</taxon>
        <taxon>Alphaproteobacteria</taxon>
        <taxon>Hyphomicrobiales</taxon>
        <taxon>Rhizobiaceae</taxon>
        <taxon>Rhizobium/Agrobacterium group</taxon>
        <taxon>Neorhizobium</taxon>
    </lineage>
</organism>
<dbReference type="RefSeq" id="WP_038585935.1">
    <property type="nucleotide sequence ID" value="NZ_HG938353.1"/>
</dbReference>